<feature type="compositionally biased region" description="Polar residues" evidence="2">
    <location>
        <begin position="280"/>
        <end position="290"/>
    </location>
</feature>
<feature type="region of interest" description="Disordered" evidence="2">
    <location>
        <begin position="152"/>
        <end position="175"/>
    </location>
</feature>
<keyword evidence="4" id="KW-1185">Reference proteome</keyword>
<feature type="coiled-coil region" evidence="1">
    <location>
        <begin position="731"/>
        <end position="833"/>
    </location>
</feature>
<protein>
    <submittedName>
        <fullName evidence="3">Uncharacterized protein</fullName>
    </submittedName>
</protein>
<evidence type="ECO:0000313" key="3">
    <source>
        <dbReference type="EMBL" id="CAJ1942718.1"/>
    </source>
</evidence>
<keyword evidence="1" id="KW-0175">Coiled coil</keyword>
<feature type="compositionally biased region" description="Polar residues" evidence="2">
    <location>
        <begin position="152"/>
        <end position="169"/>
    </location>
</feature>
<feature type="compositionally biased region" description="Polar residues" evidence="2">
    <location>
        <begin position="425"/>
        <end position="458"/>
    </location>
</feature>
<feature type="compositionally biased region" description="Polar residues" evidence="2">
    <location>
        <begin position="399"/>
        <end position="418"/>
    </location>
</feature>
<name>A0AAD2CQ45_9STRA</name>
<reference evidence="3" key="1">
    <citation type="submission" date="2023-08" db="EMBL/GenBank/DDBJ databases">
        <authorList>
            <person name="Audoor S."/>
            <person name="Bilcke G."/>
        </authorList>
    </citation>
    <scope>NUCLEOTIDE SEQUENCE</scope>
</reference>
<organism evidence="3 4">
    <name type="scientific">Cylindrotheca closterium</name>
    <dbReference type="NCBI Taxonomy" id="2856"/>
    <lineage>
        <taxon>Eukaryota</taxon>
        <taxon>Sar</taxon>
        <taxon>Stramenopiles</taxon>
        <taxon>Ochrophyta</taxon>
        <taxon>Bacillariophyta</taxon>
        <taxon>Bacillariophyceae</taxon>
        <taxon>Bacillariophycidae</taxon>
        <taxon>Bacillariales</taxon>
        <taxon>Bacillariaceae</taxon>
        <taxon>Cylindrotheca</taxon>
    </lineage>
</organism>
<feature type="compositionally biased region" description="Polar residues" evidence="2">
    <location>
        <begin position="583"/>
        <end position="593"/>
    </location>
</feature>
<proteinExistence type="predicted"/>
<gene>
    <name evidence="3" type="ORF">CYCCA115_LOCUS8087</name>
</gene>
<dbReference type="Proteomes" id="UP001295423">
    <property type="component" value="Unassembled WGS sequence"/>
</dbReference>
<comment type="caution">
    <text evidence="3">The sequence shown here is derived from an EMBL/GenBank/DDBJ whole genome shotgun (WGS) entry which is preliminary data.</text>
</comment>
<feature type="compositionally biased region" description="Polar residues" evidence="2">
    <location>
        <begin position="371"/>
        <end position="392"/>
    </location>
</feature>
<feature type="region of interest" description="Disordered" evidence="2">
    <location>
        <begin position="267"/>
        <end position="477"/>
    </location>
</feature>
<sequence length="1039" mass="117314">MLDKRSVSGALFFVWIFVLIQPSRQFIVRFPDSATSRFSNVRKLYYSSELKEYLGSGDFNSTLPGDDVLMDAYNKWRMQFNKGEYSSERFENFKINYRTLMTANANAASERQAHEGRSQGFPSYMSLNEYGDCSIEEYKKIMASVGKFASQKNVNPTSSSTAPNQQATASYGPIGDPLEWDIDSGESEIDKEIRVEEARRNEEAKEYEIRLIYEAWCEEKGKPFDESRLPIFAEHYSNAVEYCAQTNKPLKLNEYADLTAEEYSSRKINKQQKEEKESAASFNWQRQSELSAPFKRQKEEKESASFNGQRQSGLSASFDGQQQQEHSAPSFGGQQQQKEPAVPFNGQQQQKYSAPSFGGQQHQKEPAIPFNGQQHQQQKYSAPSFGGQQQQKEPAVPFNGQQQQKYSAPSFGGQQQQKEPAVPFNGQQQQKYSAPSFDGQQQQEEPTVPFNEQQQTPADSKPPSQVPLHTGMSSNGSYLDSISKGKVLATYFGEKPELKGEDLDALFSKLNQAKEMEEETKIQARRAEVAALEAGEVARIKEEEQARLSAAEEARQQMLEESRLQAWEEARRQAEIEAKQRAQEASQGTSEIPSSPPAVAFRPLSGSYLGAVAKTWESRSEYLAQLEASTKYLESLQDTPPSELPRMYDELDALTGSLPIVANRAEAKKVVSSLNTVEDLWEDEMIENKFETPVNEPTEIKDDTATTVTEVTKIKDTTDSSTRRQREEVAARRAREEAEEWMRIQKQLEEQADLARERREREENALLEAQKRSKALKAANLERERRLKEFQAMERKTDDTEEIDRIKQLQENTERALREAAKLKQELENFNNSKYPSIMSFFRGNEGKPNLGAFKQNQQFAAAQRKRAEVLNRINTQDQKKNLFDWLQNPSAEKSKTLASVTMWSENKDGSITGIVEKSRSFDKGVRITTSPIIGKAYEGAVVVTASGNRYQLGEKETSSVGGTKAAEVFMGFVDGFQKTQKAALLFDWEVNKDGTLTGIVSKKKGFNDGVKITTSPVIDAIGPGRVVRTRGGSYYRLL</sequence>
<accession>A0AAD2CQ45</accession>
<feature type="region of interest" description="Disordered" evidence="2">
    <location>
        <begin position="575"/>
        <end position="598"/>
    </location>
</feature>
<evidence type="ECO:0000313" key="4">
    <source>
        <dbReference type="Proteomes" id="UP001295423"/>
    </source>
</evidence>
<evidence type="ECO:0000256" key="2">
    <source>
        <dbReference type="SAM" id="MobiDB-lite"/>
    </source>
</evidence>
<feature type="compositionally biased region" description="Polar residues" evidence="2">
    <location>
        <begin position="304"/>
        <end position="338"/>
    </location>
</feature>
<evidence type="ECO:0000256" key="1">
    <source>
        <dbReference type="SAM" id="Coils"/>
    </source>
</evidence>
<feature type="compositionally biased region" description="Polar residues" evidence="2">
    <location>
        <begin position="345"/>
        <end position="361"/>
    </location>
</feature>
<dbReference type="AlphaFoldDB" id="A0AAD2CQ45"/>
<dbReference type="EMBL" id="CAKOGP040001112">
    <property type="protein sequence ID" value="CAJ1942718.1"/>
    <property type="molecule type" value="Genomic_DNA"/>
</dbReference>
<dbReference type="Gene3D" id="1.10.287.2250">
    <property type="match status" value="1"/>
</dbReference>